<evidence type="ECO:0000256" key="2">
    <source>
        <dbReference type="ARBA" id="ARBA00004370"/>
    </source>
</evidence>
<keyword evidence="6 13" id="KW-0812">Transmembrane</keyword>
<gene>
    <name evidence="16" type="primary">mprB_1</name>
    <name evidence="16" type="ORF">NCTC10437_01253</name>
</gene>
<accession>A0A3S4VP29</accession>
<dbReference type="GO" id="GO:0004673">
    <property type="term" value="F:protein histidine kinase activity"/>
    <property type="evidence" value="ECO:0007669"/>
    <property type="project" value="UniProtKB-EC"/>
</dbReference>
<protein>
    <recommendedName>
        <fullName evidence="3">histidine kinase</fullName>
        <ecNumber evidence="3">2.7.13.3</ecNumber>
    </recommendedName>
</protein>
<evidence type="ECO:0000256" key="8">
    <source>
        <dbReference type="ARBA" id="ARBA00022777"/>
    </source>
</evidence>
<evidence type="ECO:0000256" key="7">
    <source>
        <dbReference type="ARBA" id="ARBA00022741"/>
    </source>
</evidence>
<sequence length="857" mass="90393">MKPDHRPSRLALSNWPVRAKVLAIVMVPLVLASVFGGLRIYSSTQSAVDLDRASARADMVPAVAEYMAALEGAMVTATEGGNTQAAAAAYESSKTELEHLLGAAPVDDSVRLATNTLIDYGQDLLDKIAANTIDLRGRVMSYAPLLVTAETAISGLVGADDASVRAEGEALSRAVGARGQMALQQMLVTRGGELPEPDLRSAIVAIAGTEPATVTAMGAFLGGASDRAATLRSEMVRRLSVLSDPASVLVGNPNLLASQRVTSDIAEGVIALTSDEIPATVAQRADDARTAAIRDAALVGAAILIALVIVTLVARSMVRPLRTLRDSALKVAHDDLAREVEHVRTDGKEFPVQPIPVHTTEEVGQVAHAVDELHQQAIALAGEQARLQLQVTDMFETLSRRNRSLVDQQLSLIDRLERDEEDPERLDSLFRLDHLAARMRRNGANLMVLAGAQVAREQSEPVPVSALVNAAASEVEDYRRVSTEGLPDSEIDGAVAGDLVHLLAELLDNALRYSPPTTPVHVSAVHTGNNGLVVEVSDTGLGMTESDLRVANTRLQSGGEVNPYTARHMGLFVVGRLATAHGFVVRLRSTVAGRPDSGTTAGVYIPARLLVRSGLTRHPEPAEPMPEVTVAPALEPGWGVNGVNGVRSGSAVSDDRDVDAAVPAVELLPQRRPGASGIADTPATPFEPIPVASAQPTPPAPRQDIAAFLSARSQPPAPAVDPEPAPTANGHARHSARGEAADDDAIYKKMLSEWLVDPHELSYSTDLNWKSVWDNGWSAARAAESVPVRDHTVDGLPVRQPGARLVPGTADGAPRPVASAGESVRDPDAVRASIGGHFGGVQAGRRRAQETPGAHRE</sequence>
<feature type="domain" description="HAMP" evidence="15">
    <location>
        <begin position="315"/>
        <end position="382"/>
    </location>
</feature>
<evidence type="ECO:0000256" key="1">
    <source>
        <dbReference type="ARBA" id="ARBA00000085"/>
    </source>
</evidence>
<dbReference type="InterPro" id="IPR036890">
    <property type="entry name" value="HATPase_C_sf"/>
</dbReference>
<keyword evidence="8 16" id="KW-0418">Kinase</keyword>
<organism evidence="16 17">
    <name type="scientific">Mycolicibacterium aurum</name>
    <name type="common">Mycobacterium aurum</name>
    <dbReference type="NCBI Taxonomy" id="1791"/>
    <lineage>
        <taxon>Bacteria</taxon>
        <taxon>Bacillati</taxon>
        <taxon>Actinomycetota</taxon>
        <taxon>Actinomycetes</taxon>
        <taxon>Mycobacteriales</taxon>
        <taxon>Mycobacteriaceae</taxon>
        <taxon>Mycolicibacterium</taxon>
    </lineage>
</organism>
<keyword evidence="10 13" id="KW-1133">Transmembrane helix</keyword>
<dbReference type="InterPro" id="IPR003660">
    <property type="entry name" value="HAMP_dom"/>
</dbReference>
<keyword evidence="5 16" id="KW-0808">Transferase</keyword>
<dbReference type="PANTHER" id="PTHR44936:SF9">
    <property type="entry name" value="SENSOR PROTEIN CREC"/>
    <property type="match status" value="1"/>
</dbReference>
<evidence type="ECO:0000256" key="11">
    <source>
        <dbReference type="ARBA" id="ARBA00023012"/>
    </source>
</evidence>
<evidence type="ECO:0000313" key="17">
    <source>
        <dbReference type="Proteomes" id="UP000279306"/>
    </source>
</evidence>
<feature type="region of interest" description="Disordered" evidence="12">
    <location>
        <begin position="665"/>
        <end position="741"/>
    </location>
</feature>
<dbReference type="InterPro" id="IPR050980">
    <property type="entry name" value="2C_sensor_his_kinase"/>
</dbReference>
<dbReference type="SMART" id="SM00304">
    <property type="entry name" value="HAMP"/>
    <property type="match status" value="1"/>
</dbReference>
<evidence type="ECO:0000256" key="9">
    <source>
        <dbReference type="ARBA" id="ARBA00022840"/>
    </source>
</evidence>
<keyword evidence="7" id="KW-0547">Nucleotide-binding</keyword>
<feature type="transmembrane region" description="Helical" evidence="13">
    <location>
        <begin position="21"/>
        <end position="41"/>
    </location>
</feature>
<evidence type="ECO:0000256" key="5">
    <source>
        <dbReference type="ARBA" id="ARBA00022679"/>
    </source>
</evidence>
<feature type="region of interest" description="Disordered" evidence="12">
    <location>
        <begin position="807"/>
        <end position="857"/>
    </location>
</feature>
<dbReference type="InterPro" id="IPR005467">
    <property type="entry name" value="His_kinase_dom"/>
</dbReference>
<dbReference type="GO" id="GO:0000160">
    <property type="term" value="P:phosphorelay signal transduction system"/>
    <property type="evidence" value="ECO:0007669"/>
    <property type="project" value="UniProtKB-KW"/>
</dbReference>
<keyword evidence="11" id="KW-0902">Two-component regulatory system</keyword>
<reference evidence="16 17" key="1">
    <citation type="submission" date="2018-12" db="EMBL/GenBank/DDBJ databases">
        <authorList>
            <consortium name="Pathogen Informatics"/>
        </authorList>
    </citation>
    <scope>NUCLEOTIDE SEQUENCE [LARGE SCALE GENOMIC DNA]</scope>
    <source>
        <strain evidence="16 17">NCTC10437</strain>
    </source>
</reference>
<proteinExistence type="predicted"/>
<dbReference type="STRING" id="1791.GCA_001049355_00207"/>
<evidence type="ECO:0000256" key="4">
    <source>
        <dbReference type="ARBA" id="ARBA00022553"/>
    </source>
</evidence>
<feature type="domain" description="Histidine kinase" evidence="14">
    <location>
        <begin position="499"/>
        <end position="609"/>
    </location>
</feature>
<dbReference type="PROSITE" id="PS50109">
    <property type="entry name" value="HIS_KIN"/>
    <property type="match status" value="1"/>
</dbReference>
<evidence type="ECO:0000256" key="12">
    <source>
        <dbReference type="SAM" id="MobiDB-lite"/>
    </source>
</evidence>
<feature type="compositionally biased region" description="Basic and acidic residues" evidence="12">
    <location>
        <begin position="847"/>
        <end position="857"/>
    </location>
</feature>
<dbReference type="Pfam" id="PF02518">
    <property type="entry name" value="HATPase_c"/>
    <property type="match status" value="1"/>
</dbReference>
<dbReference type="RefSeq" id="WP_232786679.1">
    <property type="nucleotide sequence ID" value="NZ_CVQQ01000001.1"/>
</dbReference>
<name>A0A3S4VP29_MYCAU</name>
<dbReference type="Gene3D" id="3.30.565.10">
    <property type="entry name" value="Histidine kinase-like ATPase, C-terminal domain"/>
    <property type="match status" value="1"/>
</dbReference>
<feature type="compositionally biased region" description="Pro residues" evidence="12">
    <location>
        <begin position="715"/>
        <end position="725"/>
    </location>
</feature>
<keyword evidence="9" id="KW-0067">ATP-binding</keyword>
<evidence type="ECO:0000256" key="6">
    <source>
        <dbReference type="ARBA" id="ARBA00022692"/>
    </source>
</evidence>
<dbReference type="GO" id="GO:0005524">
    <property type="term" value="F:ATP binding"/>
    <property type="evidence" value="ECO:0007669"/>
    <property type="project" value="UniProtKB-KW"/>
</dbReference>
<dbReference type="EC" id="2.7.13.3" evidence="3"/>
<keyword evidence="17" id="KW-1185">Reference proteome</keyword>
<keyword evidence="4" id="KW-0597">Phosphoprotein</keyword>
<evidence type="ECO:0000313" key="16">
    <source>
        <dbReference type="EMBL" id="VEG52137.1"/>
    </source>
</evidence>
<evidence type="ECO:0000259" key="14">
    <source>
        <dbReference type="PROSITE" id="PS50109"/>
    </source>
</evidence>
<evidence type="ECO:0000259" key="15">
    <source>
        <dbReference type="PROSITE" id="PS50885"/>
    </source>
</evidence>
<dbReference type="GO" id="GO:0016020">
    <property type="term" value="C:membrane"/>
    <property type="evidence" value="ECO:0007669"/>
    <property type="project" value="UniProtKB-SubCell"/>
</dbReference>
<dbReference type="InterPro" id="IPR003594">
    <property type="entry name" value="HATPase_dom"/>
</dbReference>
<dbReference type="Gene3D" id="6.10.340.10">
    <property type="match status" value="1"/>
</dbReference>
<dbReference type="SUPFAM" id="SSF55874">
    <property type="entry name" value="ATPase domain of HSP90 chaperone/DNA topoisomerase II/histidine kinase"/>
    <property type="match status" value="1"/>
</dbReference>
<feature type="transmembrane region" description="Helical" evidence="13">
    <location>
        <begin position="296"/>
        <end position="314"/>
    </location>
</feature>
<comment type="catalytic activity">
    <reaction evidence="1">
        <text>ATP + protein L-histidine = ADP + protein N-phospho-L-histidine.</text>
        <dbReference type="EC" id="2.7.13.3"/>
    </reaction>
</comment>
<dbReference type="SMART" id="SM00387">
    <property type="entry name" value="HATPase_c"/>
    <property type="match status" value="1"/>
</dbReference>
<evidence type="ECO:0000256" key="13">
    <source>
        <dbReference type="SAM" id="Phobius"/>
    </source>
</evidence>
<dbReference type="EMBL" id="LR134356">
    <property type="protein sequence ID" value="VEG52137.1"/>
    <property type="molecule type" value="Genomic_DNA"/>
</dbReference>
<dbReference type="Proteomes" id="UP000279306">
    <property type="component" value="Chromosome"/>
</dbReference>
<dbReference type="KEGG" id="mauu:NCTC10437_01253"/>
<dbReference type="PROSITE" id="PS50885">
    <property type="entry name" value="HAMP"/>
    <property type="match status" value="1"/>
</dbReference>
<keyword evidence="13" id="KW-0472">Membrane</keyword>
<dbReference type="PANTHER" id="PTHR44936">
    <property type="entry name" value="SENSOR PROTEIN CREC"/>
    <property type="match status" value="1"/>
</dbReference>
<evidence type="ECO:0000256" key="3">
    <source>
        <dbReference type="ARBA" id="ARBA00012438"/>
    </source>
</evidence>
<dbReference type="Pfam" id="PF00672">
    <property type="entry name" value="HAMP"/>
    <property type="match status" value="1"/>
</dbReference>
<comment type="subcellular location">
    <subcellularLocation>
        <location evidence="2">Membrane</location>
    </subcellularLocation>
</comment>
<evidence type="ECO:0000256" key="10">
    <source>
        <dbReference type="ARBA" id="ARBA00022989"/>
    </source>
</evidence>
<dbReference type="AlphaFoldDB" id="A0A3S4VP29"/>